<sequence length="381" mass="42862">MSSSFAIGEAGQEPILLLENTSALRLFSRRPAIPDQTTAEFPRARAAHLLSPTLCCQAIEQINNSIYATTKTTTMTNPLLLPRSDNQDSRQVELLDLIRQFPVVSVLVPHMGLGDILNLSRVNSHYRAVLHGFALPISDPKDFNNPANKSRRIRPDIHIGDHQTLYWKNIKKSGQFICSEPTHTRGSTPRSCKYCSLPVCEACIVKESFRQSTSAYKSRTRPLCVDCWVSGNPHNGRRLFAPPHHNNASNPIASEYCTCTARDGWVCSKCREIQVRTGEEPIATCSGEGCGKPPGKDNGRRRICLWCHLPLVARPSMEQWREWYAGRHAFLEDGRWDELNGEGGMADEMEVDGEGEGEGERERERLERNCDSVRMEMDVLR</sequence>
<feature type="compositionally biased region" description="Basic and acidic residues" evidence="1">
    <location>
        <begin position="358"/>
        <end position="367"/>
    </location>
</feature>
<organism evidence="2 3">
    <name type="scientific">Blastomyces parvus</name>
    <dbReference type="NCBI Taxonomy" id="2060905"/>
    <lineage>
        <taxon>Eukaryota</taxon>
        <taxon>Fungi</taxon>
        <taxon>Dikarya</taxon>
        <taxon>Ascomycota</taxon>
        <taxon>Pezizomycotina</taxon>
        <taxon>Eurotiomycetes</taxon>
        <taxon>Eurotiomycetidae</taxon>
        <taxon>Onygenales</taxon>
        <taxon>Ajellomycetaceae</taxon>
        <taxon>Blastomyces</taxon>
    </lineage>
</organism>
<name>A0A2B7XGT1_9EURO</name>
<keyword evidence="3" id="KW-1185">Reference proteome</keyword>
<feature type="compositionally biased region" description="Acidic residues" evidence="1">
    <location>
        <begin position="345"/>
        <end position="357"/>
    </location>
</feature>
<accession>A0A2B7XGT1</accession>
<evidence type="ECO:0000256" key="1">
    <source>
        <dbReference type="SAM" id="MobiDB-lite"/>
    </source>
</evidence>
<feature type="region of interest" description="Disordered" evidence="1">
    <location>
        <begin position="343"/>
        <end position="367"/>
    </location>
</feature>
<evidence type="ECO:0000313" key="2">
    <source>
        <dbReference type="EMBL" id="PGH07973.1"/>
    </source>
</evidence>
<gene>
    <name evidence="2" type="ORF">GX51_01413</name>
</gene>
<dbReference type="EMBL" id="PDNC01000011">
    <property type="protein sequence ID" value="PGH07973.1"/>
    <property type="molecule type" value="Genomic_DNA"/>
</dbReference>
<dbReference type="Proteomes" id="UP000224080">
    <property type="component" value="Unassembled WGS sequence"/>
</dbReference>
<dbReference type="AlphaFoldDB" id="A0A2B7XGT1"/>
<proteinExistence type="predicted"/>
<evidence type="ECO:0000313" key="3">
    <source>
        <dbReference type="Proteomes" id="UP000224080"/>
    </source>
</evidence>
<dbReference type="OrthoDB" id="5290791at2759"/>
<reference evidence="2 3" key="1">
    <citation type="submission" date="2017-10" db="EMBL/GenBank/DDBJ databases">
        <title>Comparative genomics in systemic dimorphic fungi from Ajellomycetaceae.</title>
        <authorList>
            <person name="Munoz J.F."/>
            <person name="Mcewen J.G."/>
            <person name="Clay O.K."/>
            <person name="Cuomo C.A."/>
        </authorList>
    </citation>
    <scope>NUCLEOTIDE SEQUENCE [LARGE SCALE GENOMIC DNA]</scope>
    <source>
        <strain evidence="2 3">UAMH130</strain>
    </source>
</reference>
<comment type="caution">
    <text evidence="2">The sequence shown here is derived from an EMBL/GenBank/DDBJ whole genome shotgun (WGS) entry which is preliminary data.</text>
</comment>
<protein>
    <submittedName>
        <fullName evidence="2">Uncharacterized protein</fullName>
    </submittedName>
</protein>